<dbReference type="PROSITE" id="PS51257">
    <property type="entry name" value="PROKAR_LIPOPROTEIN"/>
    <property type="match status" value="1"/>
</dbReference>
<keyword evidence="1" id="KW-0732">Signal</keyword>
<protein>
    <recommendedName>
        <fullName evidence="4">Lipoprotein</fullName>
    </recommendedName>
</protein>
<evidence type="ECO:0000313" key="2">
    <source>
        <dbReference type="EMBL" id="MBB6482723.1"/>
    </source>
</evidence>
<comment type="caution">
    <text evidence="2">The sequence shown here is derived from an EMBL/GenBank/DDBJ whole genome shotgun (WGS) entry which is preliminary data.</text>
</comment>
<name>A0A841RFG7_9SPIO</name>
<reference evidence="2 3" key="1">
    <citation type="submission" date="2020-08" db="EMBL/GenBank/DDBJ databases">
        <title>Genomic Encyclopedia of Type Strains, Phase IV (KMG-IV): sequencing the most valuable type-strain genomes for metagenomic binning, comparative biology and taxonomic classification.</title>
        <authorList>
            <person name="Goeker M."/>
        </authorList>
    </citation>
    <scope>NUCLEOTIDE SEQUENCE [LARGE SCALE GENOMIC DNA]</scope>
    <source>
        <strain evidence="2 3">DSM 2461</strain>
    </source>
</reference>
<feature type="signal peptide" evidence="1">
    <location>
        <begin position="1"/>
        <end position="19"/>
    </location>
</feature>
<dbReference type="Proteomes" id="UP000587760">
    <property type="component" value="Unassembled WGS sequence"/>
</dbReference>
<organism evidence="2 3">
    <name type="scientific">Spirochaeta isovalerica</name>
    <dbReference type="NCBI Taxonomy" id="150"/>
    <lineage>
        <taxon>Bacteria</taxon>
        <taxon>Pseudomonadati</taxon>
        <taxon>Spirochaetota</taxon>
        <taxon>Spirochaetia</taxon>
        <taxon>Spirochaetales</taxon>
        <taxon>Spirochaetaceae</taxon>
        <taxon>Spirochaeta</taxon>
    </lineage>
</organism>
<feature type="chain" id="PRO_5032490656" description="Lipoprotein" evidence="1">
    <location>
        <begin position="20"/>
        <end position="359"/>
    </location>
</feature>
<evidence type="ECO:0008006" key="4">
    <source>
        <dbReference type="Google" id="ProtNLM"/>
    </source>
</evidence>
<sequence length="359" mass="41363">MKFKIKLLALCIVIFLVLGCENGNTDVNLTFDEIFKLEAKSYSFIDTDYYADSIIDNRGYMFVPTENDTINIYNASDLEFINSISFISNVSSSSIGNPIAKLITENDQLIFSGWSDIYFYDISDINDISLIERDLLERAEDTDGIYDFVKIGDYIYAPTSSGLNIYQWNSNIFTFIGTSSVTLTPDEQFSNNSSRILSYNNFLYYFSYNSSDNSLQRVVTFDITDDAENPVILSNRTDIEFEHLNLSMTENYFISCFTNTITIYEINTDGTLNQVYRGEPHINEGSSLKEDLFVGSWADYIIDYSQKDQPVLLSSFSYTVPEHLRILRQNDIYYFFEVINNFSGEYKQDVSIRKYSIVQ</sequence>
<keyword evidence="3" id="KW-1185">Reference proteome</keyword>
<evidence type="ECO:0000313" key="3">
    <source>
        <dbReference type="Proteomes" id="UP000587760"/>
    </source>
</evidence>
<dbReference type="RefSeq" id="WP_184748958.1">
    <property type="nucleotide sequence ID" value="NZ_JACHGJ010000019.1"/>
</dbReference>
<dbReference type="AlphaFoldDB" id="A0A841RFG7"/>
<dbReference type="EMBL" id="JACHGJ010000019">
    <property type="protein sequence ID" value="MBB6482723.1"/>
    <property type="molecule type" value="Genomic_DNA"/>
</dbReference>
<gene>
    <name evidence="2" type="ORF">HNR50_004428</name>
</gene>
<proteinExistence type="predicted"/>
<dbReference type="SUPFAM" id="SSF63825">
    <property type="entry name" value="YWTD domain"/>
    <property type="match status" value="1"/>
</dbReference>
<accession>A0A841RFG7</accession>
<evidence type="ECO:0000256" key="1">
    <source>
        <dbReference type="SAM" id="SignalP"/>
    </source>
</evidence>